<dbReference type="AlphaFoldDB" id="A0A9N8DTA1"/>
<organism evidence="3 4">
    <name type="scientific">Seminavis robusta</name>
    <dbReference type="NCBI Taxonomy" id="568900"/>
    <lineage>
        <taxon>Eukaryota</taxon>
        <taxon>Sar</taxon>
        <taxon>Stramenopiles</taxon>
        <taxon>Ochrophyta</taxon>
        <taxon>Bacillariophyta</taxon>
        <taxon>Bacillariophyceae</taxon>
        <taxon>Bacillariophycidae</taxon>
        <taxon>Naviculales</taxon>
        <taxon>Naviculaceae</taxon>
        <taxon>Seminavis</taxon>
    </lineage>
</organism>
<gene>
    <name evidence="3" type="ORF">SEMRO_354_G124890.1</name>
</gene>
<sequence>MEVNNNNDNTLLVVVGESAGEAPQPQLAMNGQHDDNDGVEMLQMECDVSEACDVSVLSDEQLPIMIRTSSSTMEDSAVNKQRRRFFGGRRRRRARVAAVSWWTELKNVETHGCSFVLAYIAMSFILMTLMFNMREIVGDYCLGNKELKEMEHRANVKEAMQIRRRSPFSVDQEDRFEEELNAQLYYDKEGQLGNDEAYLRRHRVPIIFSEHNGEEDNGGEDASSSSVDP</sequence>
<accession>A0A9N8DTA1</accession>
<dbReference type="Proteomes" id="UP001153069">
    <property type="component" value="Unassembled WGS sequence"/>
</dbReference>
<keyword evidence="2" id="KW-0812">Transmembrane</keyword>
<evidence type="ECO:0000313" key="4">
    <source>
        <dbReference type="Proteomes" id="UP001153069"/>
    </source>
</evidence>
<name>A0A9N8DTA1_9STRA</name>
<evidence type="ECO:0000256" key="1">
    <source>
        <dbReference type="SAM" id="MobiDB-lite"/>
    </source>
</evidence>
<feature type="transmembrane region" description="Helical" evidence="2">
    <location>
        <begin position="115"/>
        <end position="133"/>
    </location>
</feature>
<keyword evidence="4" id="KW-1185">Reference proteome</keyword>
<protein>
    <submittedName>
        <fullName evidence="3">Uncharacterized protein</fullName>
    </submittedName>
</protein>
<comment type="caution">
    <text evidence="3">The sequence shown here is derived from an EMBL/GenBank/DDBJ whole genome shotgun (WGS) entry which is preliminary data.</text>
</comment>
<evidence type="ECO:0000256" key="2">
    <source>
        <dbReference type="SAM" id="Phobius"/>
    </source>
</evidence>
<reference evidence="3" key="1">
    <citation type="submission" date="2020-06" db="EMBL/GenBank/DDBJ databases">
        <authorList>
            <consortium name="Plant Systems Biology data submission"/>
        </authorList>
    </citation>
    <scope>NUCLEOTIDE SEQUENCE</scope>
    <source>
        <strain evidence="3">D6</strain>
    </source>
</reference>
<dbReference type="EMBL" id="CAICTM010000353">
    <property type="protein sequence ID" value="CAB9508637.1"/>
    <property type="molecule type" value="Genomic_DNA"/>
</dbReference>
<proteinExistence type="predicted"/>
<evidence type="ECO:0000313" key="3">
    <source>
        <dbReference type="EMBL" id="CAB9508637.1"/>
    </source>
</evidence>
<feature type="region of interest" description="Disordered" evidence="1">
    <location>
        <begin position="209"/>
        <end position="229"/>
    </location>
</feature>
<keyword evidence="2" id="KW-1133">Transmembrane helix</keyword>
<keyword evidence="2" id="KW-0472">Membrane</keyword>
<feature type="compositionally biased region" description="Low complexity" evidence="1">
    <location>
        <begin position="220"/>
        <end position="229"/>
    </location>
</feature>